<sequence>MENVLKANTITLVVPVFNEEKAIPLFVEQLETSLFEINLKNSRKFKFQILFVNDGSTDASEFIIRNAKMTNAEIQLVSLSRNFGKERALFAGLTYALGDAVIPMDVDLQDPPEVIEQMLNKWSDGASIVNAKRISRSEDSWMKRTTATAFYRIFNFFAERPIPENVGDFRLLDRQVVDAVVQVGDKMRFNKEVFSWVGFTSEQVEFERPKRSDGTGKWSVWKLWNLALDGIFSSSTMPLRLWGYLGFLFSLLAFVYVIFVIVFTVVFGRSVPGYSSTIVMILFFGGLNLLSLGVLGEYIGRIFTEVRERPTFIVKSTFGLEEE</sequence>
<dbReference type="EMBL" id="MDGM01000009">
    <property type="protein sequence ID" value="PIB25698.1"/>
    <property type="molecule type" value="Genomic_DNA"/>
</dbReference>
<proteinExistence type="predicted"/>
<dbReference type="GO" id="GO:0005886">
    <property type="term" value="C:plasma membrane"/>
    <property type="evidence" value="ECO:0007669"/>
    <property type="project" value="TreeGrafter"/>
</dbReference>
<evidence type="ECO:0000256" key="5">
    <source>
        <dbReference type="ARBA" id="ARBA00022989"/>
    </source>
</evidence>
<dbReference type="OrthoDB" id="9807795at2"/>
<evidence type="ECO:0000256" key="1">
    <source>
        <dbReference type="ARBA" id="ARBA00004141"/>
    </source>
</evidence>
<evidence type="ECO:0000313" key="9">
    <source>
        <dbReference type="EMBL" id="PIB25698.1"/>
    </source>
</evidence>
<comment type="subcellular location">
    <subcellularLocation>
        <location evidence="1">Membrane</location>
        <topology evidence="1">Multi-pass membrane protein</topology>
    </subcellularLocation>
</comment>
<dbReference type="InterPro" id="IPR001173">
    <property type="entry name" value="Glyco_trans_2-like"/>
</dbReference>
<dbReference type="InterPro" id="IPR029044">
    <property type="entry name" value="Nucleotide-diphossugar_trans"/>
</dbReference>
<keyword evidence="6 7" id="KW-0472">Membrane</keyword>
<keyword evidence="3" id="KW-0808">Transferase</keyword>
<dbReference type="Pfam" id="PF00535">
    <property type="entry name" value="Glycos_transf_2"/>
    <property type="match status" value="1"/>
</dbReference>
<dbReference type="Proteomes" id="UP000231516">
    <property type="component" value="Unassembled WGS sequence"/>
</dbReference>
<dbReference type="PANTHER" id="PTHR48090">
    <property type="entry name" value="UNDECAPRENYL-PHOSPHATE 4-DEOXY-4-FORMAMIDO-L-ARABINOSE TRANSFERASE-RELATED"/>
    <property type="match status" value="1"/>
</dbReference>
<dbReference type="GO" id="GO:0016757">
    <property type="term" value="F:glycosyltransferase activity"/>
    <property type="evidence" value="ECO:0007669"/>
    <property type="project" value="UniProtKB-KW"/>
</dbReference>
<keyword evidence="4 7" id="KW-0812">Transmembrane</keyword>
<keyword evidence="5 7" id="KW-1133">Transmembrane helix</keyword>
<dbReference type="PANTHER" id="PTHR48090:SF1">
    <property type="entry name" value="PROPHAGE BACTOPRENOL GLUCOSYL TRANSFERASE HOMOLOG"/>
    <property type="match status" value="1"/>
</dbReference>
<accession>A0A2G5K849</accession>
<dbReference type="CDD" id="cd04187">
    <property type="entry name" value="DPM1_like_bac"/>
    <property type="match status" value="1"/>
</dbReference>
<gene>
    <name evidence="9" type="ORF">BFP76_00775</name>
</gene>
<evidence type="ECO:0000256" key="4">
    <source>
        <dbReference type="ARBA" id="ARBA00022692"/>
    </source>
</evidence>
<feature type="domain" description="Glycosyltransferase 2-like" evidence="8">
    <location>
        <begin position="12"/>
        <end position="178"/>
    </location>
</feature>
<organism evidence="9 10">
    <name type="scientific">Paramylibacter kogurei</name>
    <dbReference type="NCBI Taxonomy" id="1889778"/>
    <lineage>
        <taxon>Bacteria</taxon>
        <taxon>Pseudomonadati</taxon>
        <taxon>Pseudomonadota</taxon>
        <taxon>Alphaproteobacteria</taxon>
        <taxon>Rhodobacterales</taxon>
        <taxon>Paracoccaceae</taxon>
        <taxon>Paramylibacter</taxon>
    </lineage>
</organism>
<feature type="transmembrane region" description="Helical" evidence="7">
    <location>
        <begin position="241"/>
        <end position="266"/>
    </location>
</feature>
<evidence type="ECO:0000256" key="6">
    <source>
        <dbReference type="ARBA" id="ARBA00023136"/>
    </source>
</evidence>
<dbReference type="InterPro" id="IPR050256">
    <property type="entry name" value="Glycosyltransferase_2"/>
</dbReference>
<dbReference type="AlphaFoldDB" id="A0A2G5K849"/>
<evidence type="ECO:0000256" key="7">
    <source>
        <dbReference type="SAM" id="Phobius"/>
    </source>
</evidence>
<keyword evidence="2" id="KW-0328">Glycosyltransferase</keyword>
<evidence type="ECO:0000256" key="3">
    <source>
        <dbReference type="ARBA" id="ARBA00022679"/>
    </source>
</evidence>
<dbReference type="SUPFAM" id="SSF53448">
    <property type="entry name" value="Nucleotide-diphospho-sugar transferases"/>
    <property type="match status" value="1"/>
</dbReference>
<evidence type="ECO:0000259" key="8">
    <source>
        <dbReference type="Pfam" id="PF00535"/>
    </source>
</evidence>
<comment type="caution">
    <text evidence="9">The sequence shown here is derived from an EMBL/GenBank/DDBJ whole genome shotgun (WGS) entry which is preliminary data.</text>
</comment>
<protein>
    <recommendedName>
        <fullName evidence="8">Glycosyltransferase 2-like domain-containing protein</fullName>
    </recommendedName>
</protein>
<dbReference type="Gene3D" id="3.90.550.10">
    <property type="entry name" value="Spore Coat Polysaccharide Biosynthesis Protein SpsA, Chain A"/>
    <property type="match status" value="1"/>
</dbReference>
<feature type="transmembrane region" description="Helical" evidence="7">
    <location>
        <begin position="278"/>
        <end position="299"/>
    </location>
</feature>
<keyword evidence="10" id="KW-1185">Reference proteome</keyword>
<name>A0A2G5K849_9RHOB</name>
<evidence type="ECO:0000313" key="10">
    <source>
        <dbReference type="Proteomes" id="UP000231516"/>
    </source>
</evidence>
<evidence type="ECO:0000256" key="2">
    <source>
        <dbReference type="ARBA" id="ARBA00022676"/>
    </source>
</evidence>
<reference evidence="9 10" key="1">
    <citation type="submission" date="2016-08" db="EMBL/GenBank/DDBJ databases">
        <title>Draft genome of Amylibacter sp. strain 4G11.</title>
        <authorList>
            <person name="Wong S.-K."/>
            <person name="Hamasaki K."/>
            <person name="Yoshizawa S."/>
        </authorList>
    </citation>
    <scope>NUCLEOTIDE SEQUENCE [LARGE SCALE GENOMIC DNA]</scope>
    <source>
        <strain evidence="9 10">4G11</strain>
    </source>
</reference>